<name>A0A1H8IWK7_9EURY</name>
<sequence>MGSPSRRQVLGSVTALLTGASGCLGSDSGGTPTPTVTERSWANSTDSPAARTVRNPAGGPAVRSSVADHRIEHRSTHWIVTAETERAALDFPSATVGRDAARAFVDETDLGSETLVVHQYDVNACETWDLQRLKWGQYGDRVPLTEIQLRYEDVDREGACQRDEPTHVAATLLRVPKRIERLGGFGYQV</sequence>
<organism evidence="2 3">
    <name type="scientific">Halorientalis persicus</name>
    <dbReference type="NCBI Taxonomy" id="1367881"/>
    <lineage>
        <taxon>Archaea</taxon>
        <taxon>Methanobacteriati</taxon>
        <taxon>Methanobacteriota</taxon>
        <taxon>Stenosarchaea group</taxon>
        <taxon>Halobacteria</taxon>
        <taxon>Halobacteriales</taxon>
        <taxon>Haloarculaceae</taxon>
        <taxon>Halorientalis</taxon>
    </lineage>
</organism>
<reference evidence="3" key="1">
    <citation type="submission" date="2016-10" db="EMBL/GenBank/DDBJ databases">
        <authorList>
            <person name="Varghese N."/>
            <person name="Submissions S."/>
        </authorList>
    </citation>
    <scope>NUCLEOTIDE SEQUENCE [LARGE SCALE GENOMIC DNA]</scope>
    <source>
        <strain evidence="3">IBRC-M 10043</strain>
    </source>
</reference>
<gene>
    <name evidence="2" type="ORF">SAMN05216388_1004298</name>
</gene>
<evidence type="ECO:0000313" key="2">
    <source>
        <dbReference type="EMBL" id="SEN72842.1"/>
    </source>
</evidence>
<keyword evidence="3" id="KW-1185">Reference proteome</keyword>
<dbReference type="OrthoDB" id="375331at2157"/>
<evidence type="ECO:0008006" key="4">
    <source>
        <dbReference type="Google" id="ProtNLM"/>
    </source>
</evidence>
<protein>
    <recommendedName>
        <fullName evidence="4">Lipoprotein</fullName>
    </recommendedName>
</protein>
<proteinExistence type="predicted"/>
<dbReference type="EMBL" id="FOCX01000004">
    <property type="protein sequence ID" value="SEN72842.1"/>
    <property type="molecule type" value="Genomic_DNA"/>
</dbReference>
<evidence type="ECO:0000256" key="1">
    <source>
        <dbReference type="SAM" id="MobiDB-lite"/>
    </source>
</evidence>
<dbReference type="AlphaFoldDB" id="A0A1H8IWK7"/>
<feature type="compositionally biased region" description="Polar residues" evidence="1">
    <location>
        <begin position="29"/>
        <end position="47"/>
    </location>
</feature>
<accession>A0A1H8IWK7</accession>
<evidence type="ECO:0000313" key="3">
    <source>
        <dbReference type="Proteomes" id="UP000198775"/>
    </source>
</evidence>
<dbReference type="RefSeq" id="WP_092658746.1">
    <property type="nucleotide sequence ID" value="NZ_FOCX01000004.1"/>
</dbReference>
<dbReference type="PROSITE" id="PS51257">
    <property type="entry name" value="PROKAR_LIPOPROTEIN"/>
    <property type="match status" value="1"/>
</dbReference>
<feature type="region of interest" description="Disordered" evidence="1">
    <location>
        <begin position="21"/>
        <end position="62"/>
    </location>
</feature>
<dbReference type="Proteomes" id="UP000198775">
    <property type="component" value="Unassembled WGS sequence"/>
</dbReference>